<reference evidence="1 2" key="1">
    <citation type="submission" date="2015-04" db="EMBL/GenBank/DDBJ databases">
        <title>Draft genome of the roundworm Trichinella nativa.</title>
        <authorList>
            <person name="Mitreva M."/>
        </authorList>
    </citation>
    <scope>NUCLEOTIDE SEQUENCE [LARGE SCALE GENOMIC DNA]</scope>
    <source>
        <strain evidence="1 2">ISS45</strain>
    </source>
</reference>
<dbReference type="EMBL" id="LVZM01008788">
    <property type="protein sequence ID" value="OUC45649.1"/>
    <property type="molecule type" value="Genomic_DNA"/>
</dbReference>
<proteinExistence type="predicted"/>
<dbReference type="AlphaFoldDB" id="A0A1Y3EQ24"/>
<sequence length="54" mass="6161">MQLLAENKVNRIMVKVMKKQLLLFQNTVAAYFCGNREALEMGLKQFSIATVRTA</sequence>
<organism evidence="1 2">
    <name type="scientific">Trichinella nativa</name>
    <dbReference type="NCBI Taxonomy" id="6335"/>
    <lineage>
        <taxon>Eukaryota</taxon>
        <taxon>Metazoa</taxon>
        <taxon>Ecdysozoa</taxon>
        <taxon>Nematoda</taxon>
        <taxon>Enoplea</taxon>
        <taxon>Dorylaimia</taxon>
        <taxon>Trichinellida</taxon>
        <taxon>Trichinellidae</taxon>
        <taxon>Trichinella</taxon>
    </lineage>
</organism>
<protein>
    <submittedName>
        <fullName evidence="1">Uncharacterized protein</fullName>
    </submittedName>
</protein>
<name>A0A1Y3EQ24_9BILA</name>
<dbReference type="Proteomes" id="UP000243006">
    <property type="component" value="Unassembled WGS sequence"/>
</dbReference>
<gene>
    <name evidence="1" type="ORF">D917_08299</name>
</gene>
<feature type="non-terminal residue" evidence="1">
    <location>
        <position position="54"/>
    </location>
</feature>
<accession>A0A1Y3EQ24</accession>
<comment type="caution">
    <text evidence="1">The sequence shown here is derived from an EMBL/GenBank/DDBJ whole genome shotgun (WGS) entry which is preliminary data.</text>
</comment>
<evidence type="ECO:0000313" key="2">
    <source>
        <dbReference type="Proteomes" id="UP000243006"/>
    </source>
</evidence>
<evidence type="ECO:0000313" key="1">
    <source>
        <dbReference type="EMBL" id="OUC45649.1"/>
    </source>
</evidence>